<organism evidence="2 3">
    <name type="scientific">Salinithrix halophila</name>
    <dbReference type="NCBI Taxonomy" id="1485204"/>
    <lineage>
        <taxon>Bacteria</taxon>
        <taxon>Bacillati</taxon>
        <taxon>Bacillota</taxon>
        <taxon>Bacilli</taxon>
        <taxon>Bacillales</taxon>
        <taxon>Thermoactinomycetaceae</taxon>
        <taxon>Salinithrix</taxon>
    </lineage>
</organism>
<dbReference type="PROSITE" id="PS51257">
    <property type="entry name" value="PROKAR_LIPOPROTEIN"/>
    <property type="match status" value="1"/>
</dbReference>
<dbReference type="RefSeq" id="WP_380706145.1">
    <property type="nucleotide sequence ID" value="NZ_JBHSAP010000018.1"/>
</dbReference>
<dbReference type="Proteomes" id="UP001595843">
    <property type="component" value="Unassembled WGS sequence"/>
</dbReference>
<evidence type="ECO:0008006" key="4">
    <source>
        <dbReference type="Google" id="ProtNLM"/>
    </source>
</evidence>
<evidence type="ECO:0000313" key="3">
    <source>
        <dbReference type="Proteomes" id="UP001595843"/>
    </source>
</evidence>
<feature type="chain" id="PRO_5046673778" description="DUF4878 domain-containing protein" evidence="1">
    <location>
        <begin position="24"/>
        <end position="157"/>
    </location>
</feature>
<proteinExistence type="predicted"/>
<evidence type="ECO:0000313" key="2">
    <source>
        <dbReference type="EMBL" id="MFC4078336.1"/>
    </source>
</evidence>
<protein>
    <recommendedName>
        <fullName evidence="4">DUF4878 domain-containing protein</fullName>
    </recommendedName>
</protein>
<evidence type="ECO:0000256" key="1">
    <source>
        <dbReference type="SAM" id="SignalP"/>
    </source>
</evidence>
<feature type="signal peptide" evidence="1">
    <location>
        <begin position="1"/>
        <end position="23"/>
    </location>
</feature>
<comment type="caution">
    <text evidence="2">The sequence shown here is derived from an EMBL/GenBank/DDBJ whole genome shotgun (WGS) entry which is preliminary data.</text>
</comment>
<name>A0ABV8JH48_9BACL</name>
<reference evidence="3" key="1">
    <citation type="journal article" date="2019" name="Int. J. Syst. Evol. Microbiol.">
        <title>The Global Catalogue of Microorganisms (GCM) 10K type strain sequencing project: providing services to taxonomists for standard genome sequencing and annotation.</title>
        <authorList>
            <consortium name="The Broad Institute Genomics Platform"/>
            <consortium name="The Broad Institute Genome Sequencing Center for Infectious Disease"/>
            <person name="Wu L."/>
            <person name="Ma J."/>
        </authorList>
    </citation>
    <scope>NUCLEOTIDE SEQUENCE [LARGE SCALE GENOMIC DNA]</scope>
    <source>
        <strain evidence="3">IBRC-M 10813</strain>
    </source>
</reference>
<accession>A0ABV8JH48</accession>
<keyword evidence="3" id="KW-1185">Reference proteome</keyword>
<keyword evidence="1" id="KW-0732">Signal</keyword>
<dbReference type="EMBL" id="JBHSAP010000018">
    <property type="protein sequence ID" value="MFC4078336.1"/>
    <property type="molecule type" value="Genomic_DNA"/>
</dbReference>
<sequence length="157" mass="18544">MNRNRWMSLLLHLAVWGMLSGCAQNLTAPEKAAVRFYKEVWVEGNVEQAQRMLDRPDKVKEIGWRVQEVQNEERKNPPILLVQSPTDRQMGTHTILIHRPSDKRDYKVRLQLRNGEWKVVKFEQNFDPRAGGYVSQDAYQRLGQEYPEIQWKRVDSP</sequence>
<gene>
    <name evidence="2" type="ORF">ACFOUO_16180</name>
</gene>